<feature type="compositionally biased region" description="Low complexity" evidence="1">
    <location>
        <begin position="267"/>
        <end position="283"/>
    </location>
</feature>
<keyword evidence="2" id="KW-0732">Signal</keyword>
<feature type="signal peptide" evidence="2">
    <location>
        <begin position="1"/>
        <end position="22"/>
    </location>
</feature>
<comment type="caution">
    <text evidence="3">The sequence shown here is derived from an EMBL/GenBank/DDBJ whole genome shotgun (WGS) entry which is preliminary data.</text>
</comment>
<accession>A0A9P5EW57</accession>
<evidence type="ECO:0000313" key="3">
    <source>
        <dbReference type="EMBL" id="KAF4861304.1"/>
    </source>
</evidence>
<dbReference type="Gene3D" id="3.40.390.10">
    <property type="entry name" value="Collagenase (Catalytic Domain)"/>
    <property type="match status" value="1"/>
</dbReference>
<sequence>MSFNFRSFLAGTLLAVSPIVAGEEPIVKRARFDAEAVIIKGTWSCTPEQILTIDQAVVDAHEFANEALTALKNPNVLSSPAYYNWFGSDAGDGPSVATLRDRHYQVVIDSLKPPSVETAFRFKPEPFFPPNTVTENSLVFGCSGATGPCADGAMVAGVNSATESQPAVFGTTMLLLCETFFDTTRASNKKMIENWRAEGSNYAIFALDVTAFPITNEQPNACQAPARPSTLAKVRRQISFSNSTMSSRPPSSSSSATRTPIPPVLTSSASQPPASRISSARPSSSAEVIEISGAVAVIIPAGAVAFGGPGGGLANFGGVIVPVPEGQTVSDPSKDPKPSGDAPSTTPRQPSTTSSAPATSSSCAPPAQKSYGPAVEKVCEDWSGMNQTAFLGLMEAVPVVDWEGAPVVSMTSILETVEPSPTSLVEVITTVAPAPPTTTSAEPTVAPVACYNFDINAYGYCCPEPGNPCENDIGKCYFNGEGVSGGASGIVPDGARCPPPPGAEYCRGPCEE</sequence>
<protein>
    <submittedName>
        <fullName evidence="3">Uncharacterized protein</fullName>
    </submittedName>
</protein>
<feature type="compositionally biased region" description="Low complexity" evidence="1">
    <location>
        <begin position="240"/>
        <end position="259"/>
    </location>
</feature>
<dbReference type="EMBL" id="QPMT01000011">
    <property type="protein sequence ID" value="KAF4861304.1"/>
    <property type="molecule type" value="Genomic_DNA"/>
</dbReference>
<gene>
    <name evidence="3" type="ORF">CGCSCA2_v004805</name>
</gene>
<dbReference type="GO" id="GO:0008237">
    <property type="term" value="F:metallopeptidase activity"/>
    <property type="evidence" value="ECO:0007669"/>
    <property type="project" value="InterPro"/>
</dbReference>
<feature type="region of interest" description="Disordered" evidence="1">
    <location>
        <begin position="240"/>
        <end position="283"/>
    </location>
</feature>
<dbReference type="InterPro" id="IPR024079">
    <property type="entry name" value="MetalloPept_cat_dom_sf"/>
</dbReference>
<name>A0A9P5EW57_COLSI</name>
<feature type="compositionally biased region" description="Low complexity" evidence="1">
    <location>
        <begin position="342"/>
        <end position="367"/>
    </location>
</feature>
<feature type="chain" id="PRO_5040141530" evidence="2">
    <location>
        <begin position="23"/>
        <end position="512"/>
    </location>
</feature>
<organism evidence="3 4">
    <name type="scientific">Colletotrichum siamense</name>
    <name type="common">Anthracnose fungus</name>
    <dbReference type="NCBI Taxonomy" id="690259"/>
    <lineage>
        <taxon>Eukaryota</taxon>
        <taxon>Fungi</taxon>
        <taxon>Dikarya</taxon>
        <taxon>Ascomycota</taxon>
        <taxon>Pezizomycotina</taxon>
        <taxon>Sordariomycetes</taxon>
        <taxon>Hypocreomycetidae</taxon>
        <taxon>Glomerellales</taxon>
        <taxon>Glomerellaceae</taxon>
        <taxon>Colletotrichum</taxon>
        <taxon>Colletotrichum gloeosporioides species complex</taxon>
    </lineage>
</organism>
<dbReference type="Proteomes" id="UP000711996">
    <property type="component" value="Unassembled WGS sequence"/>
</dbReference>
<proteinExistence type="predicted"/>
<evidence type="ECO:0000256" key="2">
    <source>
        <dbReference type="SAM" id="SignalP"/>
    </source>
</evidence>
<reference evidence="3" key="1">
    <citation type="submission" date="2019-06" db="EMBL/GenBank/DDBJ databases">
        <authorList>
            <person name="Gan P."/>
            <person name="Shirasu K."/>
        </authorList>
    </citation>
    <scope>NUCLEOTIDE SEQUENCE [LARGE SCALE GENOMIC DNA]</scope>
    <source>
        <strain evidence="3">CAD2</strain>
    </source>
</reference>
<evidence type="ECO:0000256" key="1">
    <source>
        <dbReference type="SAM" id="MobiDB-lite"/>
    </source>
</evidence>
<feature type="region of interest" description="Disordered" evidence="1">
    <location>
        <begin position="324"/>
        <end position="370"/>
    </location>
</feature>
<dbReference type="AlphaFoldDB" id="A0A9P5EW57"/>
<dbReference type="OrthoDB" id="4811013at2759"/>
<keyword evidence="4" id="KW-1185">Reference proteome</keyword>
<evidence type="ECO:0000313" key="4">
    <source>
        <dbReference type="Proteomes" id="UP000711996"/>
    </source>
</evidence>